<evidence type="ECO:0000313" key="2">
    <source>
        <dbReference type="EMBL" id="BAD10120.1"/>
    </source>
</evidence>
<dbReference type="HOGENOM" id="CLU_3411147_0_0_1"/>
<sequence>MATHARRAAEARVWRGGLRATETREWRRAPTRRDGPISLDGRLAGIVLRARSRNSSPHRLNPRSSSGSGVYGSGGGEPSQSQAAQFSNKQTNCADETAGLKGDPYAVGVDAVMEFPGSPSYGPDRVIYLRPLSGEFPGYYG</sequence>
<feature type="region of interest" description="Disordered" evidence="1">
    <location>
        <begin position="1"/>
        <end position="97"/>
    </location>
</feature>
<gene>
    <name evidence="2" type="primary">B1142B04.24</name>
</gene>
<evidence type="ECO:0000313" key="3">
    <source>
        <dbReference type="Proteomes" id="UP000000763"/>
    </source>
</evidence>
<dbReference type="Proteomes" id="UP000000763">
    <property type="component" value="Chromosome 8"/>
</dbReference>
<proteinExistence type="predicted"/>
<protein>
    <submittedName>
        <fullName evidence="2">Uncharacterized protein</fullName>
    </submittedName>
</protein>
<feature type="compositionally biased region" description="Basic and acidic residues" evidence="1">
    <location>
        <begin position="21"/>
        <end position="35"/>
    </location>
</feature>
<feature type="compositionally biased region" description="Polar residues" evidence="1">
    <location>
        <begin position="80"/>
        <end position="94"/>
    </location>
</feature>
<name>Q6Z5C7_ORYSJ</name>
<reference evidence="3" key="2">
    <citation type="journal article" date="2008" name="Nucleic Acids Res.">
        <title>The rice annotation project database (RAP-DB): 2008 update.</title>
        <authorList>
            <consortium name="The rice annotation project (RAP)"/>
        </authorList>
    </citation>
    <scope>GENOME REANNOTATION</scope>
    <source>
        <strain evidence="3">cv. Nipponbare</strain>
    </source>
</reference>
<organism evidence="2 3">
    <name type="scientific">Oryza sativa subsp. japonica</name>
    <name type="common">Rice</name>
    <dbReference type="NCBI Taxonomy" id="39947"/>
    <lineage>
        <taxon>Eukaryota</taxon>
        <taxon>Viridiplantae</taxon>
        <taxon>Streptophyta</taxon>
        <taxon>Embryophyta</taxon>
        <taxon>Tracheophyta</taxon>
        <taxon>Spermatophyta</taxon>
        <taxon>Magnoliopsida</taxon>
        <taxon>Liliopsida</taxon>
        <taxon>Poales</taxon>
        <taxon>Poaceae</taxon>
        <taxon>BOP clade</taxon>
        <taxon>Oryzoideae</taxon>
        <taxon>Oryzeae</taxon>
        <taxon>Oryzinae</taxon>
        <taxon>Oryza</taxon>
        <taxon>Oryza sativa</taxon>
    </lineage>
</organism>
<reference evidence="3" key="1">
    <citation type="journal article" date="2005" name="Nature">
        <title>The map-based sequence of the rice genome.</title>
        <authorList>
            <consortium name="International rice genome sequencing project (IRGSP)"/>
            <person name="Matsumoto T."/>
            <person name="Wu J."/>
            <person name="Kanamori H."/>
            <person name="Katayose Y."/>
            <person name="Fujisawa M."/>
            <person name="Namiki N."/>
            <person name="Mizuno H."/>
            <person name="Yamamoto K."/>
            <person name="Antonio B.A."/>
            <person name="Baba T."/>
            <person name="Sakata K."/>
            <person name="Nagamura Y."/>
            <person name="Aoki H."/>
            <person name="Arikawa K."/>
            <person name="Arita K."/>
            <person name="Bito T."/>
            <person name="Chiden Y."/>
            <person name="Fujitsuka N."/>
            <person name="Fukunaka R."/>
            <person name="Hamada M."/>
            <person name="Harada C."/>
            <person name="Hayashi A."/>
            <person name="Hijishita S."/>
            <person name="Honda M."/>
            <person name="Hosokawa S."/>
            <person name="Ichikawa Y."/>
            <person name="Idonuma A."/>
            <person name="Iijima M."/>
            <person name="Ikeda M."/>
            <person name="Ikeno M."/>
            <person name="Ito K."/>
            <person name="Ito S."/>
            <person name="Ito T."/>
            <person name="Ito Y."/>
            <person name="Ito Y."/>
            <person name="Iwabuchi A."/>
            <person name="Kamiya K."/>
            <person name="Karasawa W."/>
            <person name="Kurita K."/>
            <person name="Katagiri S."/>
            <person name="Kikuta A."/>
            <person name="Kobayashi H."/>
            <person name="Kobayashi N."/>
            <person name="Machita K."/>
            <person name="Maehara T."/>
            <person name="Masukawa M."/>
            <person name="Mizubayashi T."/>
            <person name="Mukai Y."/>
            <person name="Nagasaki H."/>
            <person name="Nagata Y."/>
            <person name="Naito S."/>
            <person name="Nakashima M."/>
            <person name="Nakama Y."/>
            <person name="Nakamichi Y."/>
            <person name="Nakamura M."/>
            <person name="Meguro A."/>
            <person name="Negishi M."/>
            <person name="Ohta I."/>
            <person name="Ohta T."/>
            <person name="Okamoto M."/>
            <person name="Ono N."/>
            <person name="Saji S."/>
            <person name="Sakaguchi M."/>
            <person name="Sakai K."/>
            <person name="Shibata M."/>
            <person name="Shimokawa T."/>
            <person name="Song J."/>
            <person name="Takazaki Y."/>
            <person name="Terasawa K."/>
            <person name="Tsugane M."/>
            <person name="Tsuji K."/>
            <person name="Ueda S."/>
            <person name="Waki K."/>
            <person name="Yamagata H."/>
            <person name="Yamamoto M."/>
            <person name="Yamamoto S."/>
            <person name="Yamane H."/>
            <person name="Yoshiki S."/>
            <person name="Yoshihara R."/>
            <person name="Yukawa K."/>
            <person name="Zhong H."/>
            <person name="Yano M."/>
            <person name="Yuan Q."/>
            <person name="Ouyang S."/>
            <person name="Liu J."/>
            <person name="Jones K.M."/>
            <person name="Gansberger K."/>
            <person name="Moffat K."/>
            <person name="Hill J."/>
            <person name="Bera J."/>
            <person name="Fadrosh D."/>
            <person name="Jin S."/>
            <person name="Johri S."/>
            <person name="Kim M."/>
            <person name="Overton L."/>
            <person name="Reardon M."/>
            <person name="Tsitrin T."/>
            <person name="Vuong H."/>
            <person name="Weaver B."/>
            <person name="Ciecko A."/>
            <person name="Tallon L."/>
            <person name="Jackson J."/>
            <person name="Pai G."/>
            <person name="Aken S.V."/>
            <person name="Utterback T."/>
            <person name="Reidmuller S."/>
            <person name="Feldblyum T."/>
            <person name="Hsiao J."/>
            <person name="Zismann V."/>
            <person name="Iobst S."/>
            <person name="de Vazeille A.R."/>
            <person name="Buell C.R."/>
            <person name="Ying K."/>
            <person name="Li Y."/>
            <person name="Lu T."/>
            <person name="Huang Y."/>
            <person name="Zhao Q."/>
            <person name="Feng Q."/>
            <person name="Zhang L."/>
            <person name="Zhu J."/>
            <person name="Weng Q."/>
            <person name="Mu J."/>
            <person name="Lu Y."/>
            <person name="Fan D."/>
            <person name="Liu Y."/>
            <person name="Guan J."/>
            <person name="Zhang Y."/>
            <person name="Yu S."/>
            <person name="Liu X."/>
            <person name="Zhang Y."/>
            <person name="Hong G."/>
            <person name="Han B."/>
            <person name="Choisne N."/>
            <person name="Demange N."/>
            <person name="Orjeda G."/>
            <person name="Samain S."/>
            <person name="Cattolico L."/>
            <person name="Pelletier E."/>
            <person name="Couloux A."/>
            <person name="Segurens B."/>
            <person name="Wincker P."/>
            <person name="D'Hont A."/>
            <person name="Scarpelli C."/>
            <person name="Weissenbach J."/>
            <person name="Salanoubat M."/>
            <person name="Quetier F."/>
            <person name="Yu Y."/>
            <person name="Kim H.R."/>
            <person name="Rambo T."/>
            <person name="Currie J."/>
            <person name="Collura K."/>
            <person name="Luo M."/>
            <person name="Yang T."/>
            <person name="Ammiraju J.S.S."/>
            <person name="Engler F."/>
            <person name="Soderlund C."/>
            <person name="Wing R.A."/>
            <person name="Palmer L.E."/>
            <person name="de la Bastide M."/>
            <person name="Spiegel L."/>
            <person name="Nascimento L."/>
            <person name="Zutavern T."/>
            <person name="O'Shaughnessy A."/>
            <person name="Dike S."/>
            <person name="Dedhia N."/>
            <person name="Preston R."/>
            <person name="Balija V."/>
            <person name="McCombie W.R."/>
            <person name="Chow T."/>
            <person name="Chen H."/>
            <person name="Chung M."/>
            <person name="Chen C."/>
            <person name="Shaw J."/>
            <person name="Wu H."/>
            <person name="Hsiao K."/>
            <person name="Chao Y."/>
            <person name="Chu M."/>
            <person name="Cheng C."/>
            <person name="Hour A."/>
            <person name="Lee P."/>
            <person name="Lin S."/>
            <person name="Lin Y."/>
            <person name="Liou J."/>
            <person name="Liu S."/>
            <person name="Hsing Y."/>
            <person name="Raghuvanshi S."/>
            <person name="Mohanty A."/>
            <person name="Bharti A.K."/>
            <person name="Gaur A."/>
            <person name="Gupta V."/>
            <person name="Kumar D."/>
            <person name="Ravi V."/>
            <person name="Vij S."/>
            <person name="Kapur A."/>
            <person name="Khurana P."/>
            <person name="Khurana P."/>
            <person name="Khurana J.P."/>
            <person name="Tyagi A.K."/>
            <person name="Gaikwad K."/>
            <person name="Singh A."/>
            <person name="Dalal V."/>
            <person name="Srivastava S."/>
            <person name="Dixit A."/>
            <person name="Pal A.K."/>
            <person name="Ghazi I.A."/>
            <person name="Yadav M."/>
            <person name="Pandit A."/>
            <person name="Bhargava A."/>
            <person name="Sureshbabu K."/>
            <person name="Batra K."/>
            <person name="Sharma T.R."/>
            <person name="Mohapatra T."/>
            <person name="Singh N.K."/>
            <person name="Messing J."/>
            <person name="Nelson A.B."/>
            <person name="Fuks G."/>
            <person name="Kavchok S."/>
            <person name="Keizer G."/>
            <person name="Linton E."/>
            <person name="Llaca V."/>
            <person name="Song R."/>
            <person name="Tanyolac B."/>
            <person name="Young S."/>
            <person name="Ho-Il K."/>
            <person name="Hahn J.H."/>
            <person name="Sangsakoo G."/>
            <person name="Vanavichit A."/>
            <person name="de Mattos Luiz.A.T."/>
            <person name="Zimmer P.D."/>
            <person name="Malone G."/>
            <person name="Dellagostin O."/>
            <person name="de Oliveira A.C."/>
            <person name="Bevan M."/>
            <person name="Bancroft I."/>
            <person name="Minx P."/>
            <person name="Cordum H."/>
            <person name="Wilson R."/>
            <person name="Cheng Z."/>
            <person name="Jin W."/>
            <person name="Jiang J."/>
            <person name="Leong S.A."/>
            <person name="Iwama H."/>
            <person name="Gojobori T."/>
            <person name="Itoh T."/>
            <person name="Niimura Y."/>
            <person name="Fujii Y."/>
            <person name="Habara T."/>
            <person name="Sakai H."/>
            <person name="Sato Y."/>
            <person name="Wilson G."/>
            <person name="Kumar K."/>
            <person name="McCouch S."/>
            <person name="Juretic N."/>
            <person name="Hoen D."/>
            <person name="Wright S."/>
            <person name="Bruskiewich R."/>
            <person name="Bureau T."/>
            <person name="Miyao A."/>
            <person name="Hirochika H."/>
            <person name="Nishikawa T."/>
            <person name="Kadowaki K."/>
            <person name="Sugiura M."/>
            <person name="Burr B."/>
            <person name="Sasaki T."/>
        </authorList>
    </citation>
    <scope>NUCLEOTIDE SEQUENCE [LARGE SCALE GENOMIC DNA]</scope>
    <source>
        <strain evidence="3">cv. Nipponbare</strain>
    </source>
</reference>
<evidence type="ECO:0000256" key="1">
    <source>
        <dbReference type="SAM" id="MobiDB-lite"/>
    </source>
</evidence>
<accession>Q6Z5C7</accession>
<dbReference type="AlphaFoldDB" id="Q6Z5C7"/>
<dbReference type="EMBL" id="AP005148">
    <property type="protein sequence ID" value="BAD10120.1"/>
    <property type="molecule type" value="Genomic_DNA"/>
</dbReference>